<keyword evidence="12" id="KW-0328">Glycosyltransferase</keyword>
<keyword evidence="13" id="KW-0808">Transferase</keyword>
<dbReference type="GO" id="GO:0009002">
    <property type="term" value="F:serine-type D-Ala-D-Ala carboxypeptidase activity"/>
    <property type="evidence" value="ECO:0007669"/>
    <property type="project" value="UniProtKB-EC"/>
</dbReference>
<evidence type="ECO:0000256" key="27">
    <source>
        <dbReference type="ARBA" id="ARBA00060592"/>
    </source>
</evidence>
<evidence type="ECO:0000256" key="21">
    <source>
        <dbReference type="ARBA" id="ARBA00023251"/>
    </source>
</evidence>
<keyword evidence="23" id="KW-0961">Cell wall biogenesis/degradation</keyword>
<evidence type="ECO:0000256" key="14">
    <source>
        <dbReference type="ARBA" id="ARBA00022692"/>
    </source>
</evidence>
<dbReference type="EMBL" id="JMIB01000030">
    <property type="protein sequence ID" value="KDM90605.1"/>
    <property type="molecule type" value="Genomic_DNA"/>
</dbReference>
<evidence type="ECO:0000256" key="13">
    <source>
        <dbReference type="ARBA" id="ARBA00022679"/>
    </source>
</evidence>
<keyword evidence="20 28" id="KW-0472">Membrane</keyword>
<evidence type="ECO:0000256" key="26">
    <source>
        <dbReference type="ARBA" id="ARBA00049902"/>
    </source>
</evidence>
<dbReference type="InterPro" id="IPR012338">
    <property type="entry name" value="Beta-lactam/transpept-like"/>
</dbReference>
<evidence type="ECO:0000256" key="24">
    <source>
        <dbReference type="ARBA" id="ARBA00034000"/>
    </source>
</evidence>
<evidence type="ECO:0000256" key="17">
    <source>
        <dbReference type="ARBA" id="ARBA00022968"/>
    </source>
</evidence>
<dbReference type="EC" id="2.4.99.28" evidence="25"/>
<evidence type="ECO:0000256" key="9">
    <source>
        <dbReference type="ARBA" id="ARBA00022519"/>
    </source>
</evidence>
<keyword evidence="18" id="KW-0573">Peptidoglycan synthesis</keyword>
<dbReference type="FunFam" id="1.10.3810.10:FF:000003">
    <property type="entry name" value="Penicillin-binding protein 1a"/>
    <property type="match status" value="1"/>
</dbReference>
<evidence type="ECO:0000256" key="28">
    <source>
        <dbReference type="SAM" id="Phobius"/>
    </source>
</evidence>
<evidence type="ECO:0000256" key="20">
    <source>
        <dbReference type="ARBA" id="ARBA00023136"/>
    </source>
</evidence>
<keyword evidence="15" id="KW-0378">Hydrolase</keyword>
<keyword evidence="33" id="KW-1185">Reference proteome</keyword>
<comment type="similarity">
    <text evidence="4">In the C-terminal section; belongs to the transpeptidase family.</text>
</comment>
<evidence type="ECO:0000256" key="15">
    <source>
        <dbReference type="ARBA" id="ARBA00022801"/>
    </source>
</evidence>
<feature type="domain" description="Penicillin-binding protein transpeptidase" evidence="29">
    <location>
        <begin position="428"/>
        <end position="719"/>
    </location>
</feature>
<dbReference type="NCBIfam" id="TIGR02074">
    <property type="entry name" value="PBP_1a_fam"/>
    <property type="match status" value="1"/>
</dbReference>
<evidence type="ECO:0000256" key="10">
    <source>
        <dbReference type="ARBA" id="ARBA00022645"/>
    </source>
</evidence>
<dbReference type="STRING" id="1654360.EA58_15960"/>
<dbReference type="Gene3D" id="1.10.3810.10">
    <property type="entry name" value="Biosynthetic peptidoglycan transglycosylase-like"/>
    <property type="match status" value="1"/>
</dbReference>
<dbReference type="GO" id="GO:0005886">
    <property type="term" value="C:plasma membrane"/>
    <property type="evidence" value="ECO:0007669"/>
    <property type="project" value="UniProtKB-SubCell"/>
</dbReference>
<evidence type="ECO:0000256" key="3">
    <source>
        <dbReference type="ARBA" id="ARBA00004752"/>
    </source>
</evidence>
<feature type="domain" description="Penicillin-binding protein OB-like" evidence="31">
    <location>
        <begin position="316"/>
        <end position="424"/>
    </location>
</feature>
<keyword evidence="22" id="KW-0511">Multifunctional enzyme</keyword>
<keyword evidence="21" id="KW-0046">Antibiotic resistance</keyword>
<evidence type="ECO:0000256" key="19">
    <source>
        <dbReference type="ARBA" id="ARBA00022989"/>
    </source>
</evidence>
<dbReference type="InterPro" id="IPR050396">
    <property type="entry name" value="Glycosyltr_51/Transpeptidase"/>
</dbReference>
<keyword evidence="10" id="KW-0121">Carboxypeptidase</keyword>
<organism evidence="32 33">
    <name type="scientific">Photobacterium galatheae</name>
    <dbReference type="NCBI Taxonomy" id="1654360"/>
    <lineage>
        <taxon>Bacteria</taxon>
        <taxon>Pseudomonadati</taxon>
        <taxon>Pseudomonadota</taxon>
        <taxon>Gammaproteobacteria</taxon>
        <taxon>Vibrionales</taxon>
        <taxon>Vibrionaceae</taxon>
        <taxon>Photobacterium</taxon>
    </lineage>
</organism>
<evidence type="ECO:0000256" key="23">
    <source>
        <dbReference type="ARBA" id="ARBA00023316"/>
    </source>
</evidence>
<dbReference type="GO" id="GO:0008955">
    <property type="term" value="F:peptidoglycan glycosyltransferase activity"/>
    <property type="evidence" value="ECO:0007669"/>
    <property type="project" value="UniProtKB-EC"/>
</dbReference>
<keyword evidence="19 28" id="KW-1133">Transmembrane helix</keyword>
<comment type="similarity">
    <text evidence="5">In the N-terminal section; belongs to the glycosyltransferase 51 family.</text>
</comment>
<evidence type="ECO:0000259" key="30">
    <source>
        <dbReference type="Pfam" id="PF00912"/>
    </source>
</evidence>
<dbReference type="InterPro" id="IPR001460">
    <property type="entry name" value="PCN-bd_Tpept"/>
</dbReference>
<dbReference type="InterPro" id="IPR023346">
    <property type="entry name" value="Lysozyme-like_dom_sf"/>
</dbReference>
<dbReference type="Pfam" id="PF00912">
    <property type="entry name" value="Transgly"/>
    <property type="match status" value="1"/>
</dbReference>
<proteinExistence type="inferred from homology"/>
<keyword evidence="11" id="KW-0645">Protease</keyword>
<evidence type="ECO:0000256" key="12">
    <source>
        <dbReference type="ARBA" id="ARBA00022676"/>
    </source>
</evidence>
<dbReference type="Proteomes" id="UP000027192">
    <property type="component" value="Unassembled WGS sequence"/>
</dbReference>
<dbReference type="RefSeq" id="WP_036754608.1">
    <property type="nucleotide sequence ID" value="NZ_JAGSGC010000013.1"/>
</dbReference>
<keyword evidence="17" id="KW-0735">Signal-anchor</keyword>
<sequence>MKFIKRLFIFAIICIILGVSTIFGFYLYVKPDLPDVATLKNVELQTPMQVYSADGELISQFGEKRRIPLTMDQIPPQMIHAIIATEDSRFYEHPGIDPIGIIRAAVVVAASGSAKQGASTITQQLARNFFLSNEKKIMRKVKEIFIAVHIEQLLTKDEILELYLNKIYLGYRAYGVGAAAQVYFGKDISQLTLGEIAVIGGLPKAPSTMNPIYSLDRATTRRNVVLSRMMDEGYITRTEFEQAKAEPIISRYHGAEIQLNAPYFAERARAWMIERYGEDAYTSGMKVYTTVNPKLQRAAQQASVQNLLDYDQRHGFRGAVTTLWTPEQPLWDEQKILDHLTKQPRYGDLEPAVVMSTGQKDADVILRDGQHQTLHWDGMKWARRFITDSSQGPSPNSAAEILTPGQQIWVQQKGENWVLSQVPDANTAFVAISPYNGAVQAMVGGFNFVHSKFNRATQSIRQVGSSIKPFIYSAGLDSGMTLATLINDAPIDSRDESMGTAWRPKNSPPVYDGWTRLRRGLAQSKNVMAVRVLQDVGLDDAISYLTRFGFKRKDLPRAEAIALGAGSLTPLEMVQGFSVFANGGYFVEPYFIERVEDAYGNLVYQAHPNVVCNEDCQRKEQLAGNQIAASRAVMHDIAISEEELGPTGGATETDQQSIRLAPQVISEQNAFLVREMLESNIWGGGNWGHDTGWNGTGWRGQALKRRDVGGKTGTTNDSKDAWYTGFGPGIVATAWVGFDNHSRELGRTSYNSNLDKNQTAGAEAGAKTAQPAWIGFMEKALEDVPEQRKQLPPRIVQVRIDSETGKLTRKTDYTSLFEYFIQGTEPKDYVGEGGTDSGIFEADSSDELF</sequence>
<evidence type="ECO:0000256" key="25">
    <source>
        <dbReference type="ARBA" id="ARBA00044770"/>
    </source>
</evidence>
<evidence type="ECO:0000256" key="22">
    <source>
        <dbReference type="ARBA" id="ARBA00023268"/>
    </source>
</evidence>
<comment type="pathway">
    <text evidence="27">Glycan biosynthesis.</text>
</comment>
<comment type="caution">
    <text evidence="32">The sequence shown here is derived from an EMBL/GenBank/DDBJ whole genome shotgun (WGS) entry which is preliminary data.</text>
</comment>
<dbReference type="GO" id="GO:0006508">
    <property type="term" value="P:proteolysis"/>
    <property type="evidence" value="ECO:0007669"/>
    <property type="project" value="UniProtKB-KW"/>
</dbReference>
<comment type="catalytic activity">
    <reaction evidence="24">
        <text>Preferential cleavage: (Ac)2-L-Lys-D-Ala-|-D-Ala. Also transpeptidation of peptidyl-alanyl moieties that are N-acyl substituents of D-alanine.</text>
        <dbReference type="EC" id="3.4.16.4"/>
    </reaction>
</comment>
<dbReference type="PANTHER" id="PTHR32282">
    <property type="entry name" value="BINDING PROTEIN TRANSPEPTIDASE, PUTATIVE-RELATED"/>
    <property type="match status" value="1"/>
</dbReference>
<dbReference type="SUPFAM" id="SSF53955">
    <property type="entry name" value="Lysozyme-like"/>
    <property type="match status" value="1"/>
</dbReference>
<evidence type="ECO:0000256" key="11">
    <source>
        <dbReference type="ARBA" id="ARBA00022670"/>
    </source>
</evidence>
<gene>
    <name evidence="32" type="ORF">EA58_15960</name>
</gene>
<evidence type="ECO:0000256" key="4">
    <source>
        <dbReference type="ARBA" id="ARBA00007090"/>
    </source>
</evidence>
<dbReference type="SUPFAM" id="SSF56601">
    <property type="entry name" value="beta-lactamase/transpeptidase-like"/>
    <property type="match status" value="1"/>
</dbReference>
<comment type="function">
    <text evidence="1">Cell wall formation. Synthesis of cross-linked peptidoglycan from the lipid intermediates. The enzyme has a penicillin-insensitive transglycosylase N-terminal domain (formation of linear glycan strands) and a penicillin-sensitive transpeptidase C-terminal domain (cross-linking of the peptide subunits).</text>
</comment>
<feature type="transmembrane region" description="Helical" evidence="28">
    <location>
        <begin position="7"/>
        <end position="29"/>
    </location>
</feature>
<dbReference type="UniPathway" id="UPA00219"/>
<dbReference type="InterPro" id="IPR036950">
    <property type="entry name" value="PBP_transglycosylase"/>
</dbReference>
<dbReference type="PANTHER" id="PTHR32282:SF27">
    <property type="entry name" value="PENICILLIN-BINDING PROTEIN 1A"/>
    <property type="match status" value="1"/>
</dbReference>
<dbReference type="FunFam" id="3.40.710.10:FF:000010">
    <property type="entry name" value="Penicillin-binding protein 1A"/>
    <property type="match status" value="1"/>
</dbReference>
<evidence type="ECO:0000256" key="8">
    <source>
        <dbReference type="ARBA" id="ARBA00022475"/>
    </source>
</evidence>
<dbReference type="Pfam" id="PF00905">
    <property type="entry name" value="Transpeptidase"/>
    <property type="match status" value="1"/>
</dbReference>
<dbReference type="AlphaFoldDB" id="A0A066RJK3"/>
<dbReference type="Pfam" id="PF17092">
    <property type="entry name" value="PCB_OB"/>
    <property type="match status" value="1"/>
</dbReference>
<evidence type="ECO:0000256" key="18">
    <source>
        <dbReference type="ARBA" id="ARBA00022984"/>
    </source>
</evidence>
<keyword evidence="9" id="KW-0997">Cell inner membrane</keyword>
<keyword evidence="16" id="KW-0133">Cell shape</keyword>
<dbReference type="Gene3D" id="3.40.710.10">
    <property type="entry name" value="DD-peptidase/beta-lactamase superfamily"/>
    <property type="match status" value="2"/>
</dbReference>
<evidence type="ECO:0000256" key="16">
    <source>
        <dbReference type="ARBA" id="ARBA00022960"/>
    </source>
</evidence>
<dbReference type="GO" id="GO:0009252">
    <property type="term" value="P:peptidoglycan biosynthetic process"/>
    <property type="evidence" value="ECO:0007669"/>
    <property type="project" value="UniProtKB-UniPathway"/>
</dbReference>
<dbReference type="InterPro" id="IPR031376">
    <property type="entry name" value="PCB_OB"/>
</dbReference>
<evidence type="ECO:0000256" key="1">
    <source>
        <dbReference type="ARBA" id="ARBA00002624"/>
    </source>
</evidence>
<protein>
    <recommendedName>
        <fullName evidence="7">Penicillin-binding protein 1A</fullName>
        <ecNumber evidence="25">2.4.99.28</ecNumber>
        <ecNumber evidence="6">3.4.16.4</ecNumber>
    </recommendedName>
</protein>
<comment type="catalytic activity">
    <reaction evidence="26">
        <text>[GlcNAc-(1-&gt;4)-Mur2Ac(oyl-L-Ala-gamma-D-Glu-L-Lys-D-Ala-D-Ala)](n)-di-trans,octa-cis-undecaprenyl diphosphate + beta-D-GlcNAc-(1-&gt;4)-Mur2Ac(oyl-L-Ala-gamma-D-Glu-L-Lys-D-Ala-D-Ala)-di-trans,octa-cis-undecaprenyl diphosphate = [GlcNAc-(1-&gt;4)-Mur2Ac(oyl-L-Ala-gamma-D-Glu-L-Lys-D-Ala-D-Ala)](n+1)-di-trans,octa-cis-undecaprenyl diphosphate + di-trans,octa-cis-undecaprenyl diphosphate + H(+)</text>
        <dbReference type="Rhea" id="RHEA:23708"/>
        <dbReference type="Rhea" id="RHEA-COMP:9602"/>
        <dbReference type="Rhea" id="RHEA-COMP:9603"/>
        <dbReference type="ChEBI" id="CHEBI:15378"/>
        <dbReference type="ChEBI" id="CHEBI:58405"/>
        <dbReference type="ChEBI" id="CHEBI:60033"/>
        <dbReference type="ChEBI" id="CHEBI:78435"/>
        <dbReference type="EC" id="2.4.99.28"/>
    </reaction>
</comment>
<dbReference type="InterPro" id="IPR001264">
    <property type="entry name" value="Glyco_trans_51"/>
</dbReference>
<evidence type="ECO:0000256" key="7">
    <source>
        <dbReference type="ARBA" id="ARBA00018638"/>
    </source>
</evidence>
<feature type="domain" description="Glycosyl transferase family 51" evidence="30">
    <location>
        <begin position="55"/>
        <end position="229"/>
    </location>
</feature>
<comment type="subcellular location">
    <subcellularLocation>
        <location evidence="2">Cell inner membrane</location>
        <topology evidence="2">Single-pass type II membrane protein</topology>
    </subcellularLocation>
</comment>
<evidence type="ECO:0000313" key="32">
    <source>
        <dbReference type="EMBL" id="KDM90605.1"/>
    </source>
</evidence>
<dbReference type="GO" id="GO:0046677">
    <property type="term" value="P:response to antibiotic"/>
    <property type="evidence" value="ECO:0007669"/>
    <property type="project" value="UniProtKB-KW"/>
</dbReference>
<evidence type="ECO:0000256" key="6">
    <source>
        <dbReference type="ARBA" id="ARBA00012448"/>
    </source>
</evidence>
<reference evidence="32 33" key="1">
    <citation type="submission" date="2014-04" db="EMBL/GenBank/DDBJ databases">
        <title>Draft genome sequence of Photobacterium halotolerans S2753: a solonamide, ngercheumicin and holomycin producer.</title>
        <authorList>
            <person name="Machado H.R."/>
            <person name="Gram L."/>
        </authorList>
    </citation>
    <scope>NUCLEOTIDE SEQUENCE [LARGE SCALE GENOMIC DNA]</scope>
    <source>
        <strain evidence="32 33">S2753</strain>
    </source>
</reference>
<dbReference type="OrthoDB" id="9766909at2"/>
<comment type="pathway">
    <text evidence="3">Cell wall biogenesis; peptidoglycan biosynthesis.</text>
</comment>
<dbReference type="GO" id="GO:0008658">
    <property type="term" value="F:penicillin binding"/>
    <property type="evidence" value="ECO:0007669"/>
    <property type="project" value="InterPro"/>
</dbReference>
<evidence type="ECO:0000256" key="2">
    <source>
        <dbReference type="ARBA" id="ARBA00004249"/>
    </source>
</evidence>
<dbReference type="GO" id="GO:0030288">
    <property type="term" value="C:outer membrane-bounded periplasmic space"/>
    <property type="evidence" value="ECO:0007669"/>
    <property type="project" value="TreeGrafter"/>
</dbReference>
<keyword evidence="8" id="KW-1003">Cell membrane</keyword>
<name>A0A066RJK3_9GAMM</name>
<accession>A0A066RJK3</accession>
<evidence type="ECO:0000313" key="33">
    <source>
        <dbReference type="Proteomes" id="UP000027192"/>
    </source>
</evidence>
<dbReference type="GO" id="GO:0071555">
    <property type="term" value="P:cell wall organization"/>
    <property type="evidence" value="ECO:0007669"/>
    <property type="project" value="UniProtKB-KW"/>
</dbReference>
<evidence type="ECO:0000259" key="29">
    <source>
        <dbReference type="Pfam" id="PF00905"/>
    </source>
</evidence>
<keyword evidence="14 28" id="KW-0812">Transmembrane</keyword>
<dbReference type="EC" id="3.4.16.4" evidence="6"/>
<evidence type="ECO:0000259" key="31">
    <source>
        <dbReference type="Pfam" id="PF17092"/>
    </source>
</evidence>
<evidence type="ECO:0000256" key="5">
    <source>
        <dbReference type="ARBA" id="ARBA00007739"/>
    </source>
</evidence>
<dbReference type="GO" id="GO:0008360">
    <property type="term" value="P:regulation of cell shape"/>
    <property type="evidence" value="ECO:0007669"/>
    <property type="project" value="UniProtKB-KW"/>
</dbReference>